<reference evidence="17" key="1">
    <citation type="submission" date="2009-10" db="EMBL/GenBank/DDBJ databases">
        <title>Diversity of trophic interactions inside an arsenic-rich microbial ecosystem.</title>
        <authorList>
            <person name="Bertin P.N."/>
            <person name="Heinrich-Salmeron A."/>
            <person name="Pelletier E."/>
            <person name="Goulhen-Chollet F."/>
            <person name="Arsene-Ploetze F."/>
            <person name="Gallien S."/>
            <person name="Calteau A."/>
            <person name="Vallenet D."/>
            <person name="Casiot C."/>
            <person name="Chane-Woon-Ming B."/>
            <person name="Giloteaux L."/>
            <person name="Barakat M."/>
            <person name="Bonnefoy V."/>
            <person name="Bruneel O."/>
            <person name="Chandler M."/>
            <person name="Cleiss J."/>
            <person name="Duran R."/>
            <person name="Elbaz-Poulichet F."/>
            <person name="Fonknechten N."/>
            <person name="Lauga B."/>
            <person name="Mornico D."/>
            <person name="Ortet P."/>
            <person name="Schaeffer C."/>
            <person name="Siguier P."/>
            <person name="Alexander Thil Smith A."/>
            <person name="Van Dorsselaer A."/>
            <person name="Weissenbach J."/>
            <person name="Medigue C."/>
            <person name="Le Paslier D."/>
        </authorList>
    </citation>
    <scope>NUCLEOTIDE SEQUENCE</scope>
</reference>
<dbReference type="GO" id="GO:0005829">
    <property type="term" value="C:cytosol"/>
    <property type="evidence" value="ECO:0007669"/>
    <property type="project" value="TreeGrafter"/>
</dbReference>
<dbReference type="NCBIfam" id="TIGR00042">
    <property type="entry name" value="RdgB/HAM1 family non-canonical purine NTP pyrophosphatase"/>
    <property type="match status" value="1"/>
</dbReference>
<evidence type="ECO:0000256" key="14">
    <source>
        <dbReference type="ARBA" id="ARBA00078805"/>
    </source>
</evidence>
<dbReference type="SUPFAM" id="SSF52972">
    <property type="entry name" value="ITPase-like"/>
    <property type="match status" value="1"/>
</dbReference>
<dbReference type="GO" id="GO:0009117">
    <property type="term" value="P:nucleotide metabolic process"/>
    <property type="evidence" value="ECO:0007669"/>
    <property type="project" value="UniProtKB-KW"/>
</dbReference>
<comment type="subunit">
    <text evidence="3">Homodimer.</text>
</comment>
<evidence type="ECO:0000256" key="11">
    <source>
        <dbReference type="ARBA" id="ARBA00066468"/>
    </source>
</evidence>
<dbReference type="FunFam" id="3.90.950.10:FF:000001">
    <property type="entry name" value="dITP/XTP pyrophosphatase"/>
    <property type="match status" value="1"/>
</dbReference>
<evidence type="ECO:0000256" key="2">
    <source>
        <dbReference type="ARBA" id="ARBA00008023"/>
    </source>
</evidence>
<evidence type="ECO:0000256" key="13">
    <source>
        <dbReference type="ARBA" id="ARBA00075987"/>
    </source>
</evidence>
<dbReference type="GO" id="GO:0017111">
    <property type="term" value="F:ribonucleoside triphosphate phosphatase activity"/>
    <property type="evidence" value="ECO:0007669"/>
    <property type="project" value="InterPro"/>
</dbReference>
<keyword evidence="6 17" id="KW-0378">Hydrolase</keyword>
<dbReference type="GO" id="GO:0009146">
    <property type="term" value="P:purine nucleoside triphosphate catabolic process"/>
    <property type="evidence" value="ECO:0007669"/>
    <property type="project" value="UniProtKB-ARBA"/>
</dbReference>
<dbReference type="Gene3D" id="3.90.950.10">
    <property type="match status" value="1"/>
</dbReference>
<protein>
    <recommendedName>
        <fullName evidence="12">dITP/XTP pyrophosphatase</fullName>
        <ecNumber evidence="11">3.6.1.66</ecNumber>
    </recommendedName>
    <alternativeName>
        <fullName evidence="13">Non-canonical purine NTP pyrophosphatase</fullName>
    </alternativeName>
    <alternativeName>
        <fullName evidence="14">Non-standard purine NTP pyrophosphatase</fullName>
    </alternativeName>
    <alternativeName>
        <fullName evidence="16">Nucleoside-triphosphate diphosphatase</fullName>
    </alternativeName>
    <alternativeName>
        <fullName evidence="15">Nucleoside-triphosphate pyrophosphatase</fullName>
    </alternativeName>
</protein>
<dbReference type="InterPro" id="IPR002637">
    <property type="entry name" value="RdgB/HAM1"/>
</dbReference>
<accession>E6QU83</accession>
<dbReference type="EMBL" id="CABR01000106">
    <property type="protein sequence ID" value="CBI10805.1"/>
    <property type="molecule type" value="Genomic_DNA"/>
</dbReference>
<dbReference type="Pfam" id="PF01725">
    <property type="entry name" value="Ham1p_like"/>
    <property type="match status" value="1"/>
</dbReference>
<comment type="catalytic activity">
    <reaction evidence="9">
        <text>dITP + H2O = dIMP + diphosphate + H(+)</text>
        <dbReference type="Rhea" id="RHEA:28342"/>
        <dbReference type="ChEBI" id="CHEBI:15377"/>
        <dbReference type="ChEBI" id="CHEBI:15378"/>
        <dbReference type="ChEBI" id="CHEBI:33019"/>
        <dbReference type="ChEBI" id="CHEBI:61194"/>
        <dbReference type="ChEBI" id="CHEBI:61382"/>
        <dbReference type="EC" id="3.6.1.66"/>
    </reaction>
</comment>
<evidence type="ECO:0000256" key="5">
    <source>
        <dbReference type="ARBA" id="ARBA00022741"/>
    </source>
</evidence>
<dbReference type="PANTHER" id="PTHR11067:SF9">
    <property type="entry name" value="INOSINE TRIPHOSPHATE PYROPHOSPHATASE"/>
    <property type="match status" value="1"/>
</dbReference>
<evidence type="ECO:0000256" key="15">
    <source>
        <dbReference type="ARBA" id="ARBA00083186"/>
    </source>
</evidence>
<dbReference type="HAMAP" id="MF_01405">
    <property type="entry name" value="Non_canon_purine_NTPase"/>
    <property type="match status" value="1"/>
</dbReference>
<keyword evidence="5" id="KW-0547">Nucleotide-binding</keyword>
<evidence type="ECO:0000256" key="7">
    <source>
        <dbReference type="ARBA" id="ARBA00022842"/>
    </source>
</evidence>
<dbReference type="PANTHER" id="PTHR11067">
    <property type="entry name" value="INOSINE TRIPHOSPHATE PYROPHOSPHATASE/HAM1 PROTEIN"/>
    <property type="match status" value="1"/>
</dbReference>
<keyword evidence="7" id="KW-0460">Magnesium</keyword>
<comment type="caution">
    <text evidence="17">The sequence shown here is derived from an EMBL/GenBank/DDBJ whole genome shotgun (WGS) entry which is preliminary data.</text>
</comment>
<evidence type="ECO:0000256" key="3">
    <source>
        <dbReference type="ARBA" id="ARBA00011738"/>
    </source>
</evidence>
<evidence type="ECO:0000313" key="17">
    <source>
        <dbReference type="EMBL" id="CBI10805.1"/>
    </source>
</evidence>
<keyword evidence="8" id="KW-0546">Nucleotide metabolism</keyword>
<evidence type="ECO:0000256" key="4">
    <source>
        <dbReference type="ARBA" id="ARBA00022723"/>
    </source>
</evidence>
<evidence type="ECO:0000256" key="6">
    <source>
        <dbReference type="ARBA" id="ARBA00022801"/>
    </source>
</evidence>
<dbReference type="GO" id="GO:0035870">
    <property type="term" value="F:dITP diphosphatase activity"/>
    <property type="evidence" value="ECO:0007669"/>
    <property type="project" value="UniProtKB-ARBA"/>
</dbReference>
<dbReference type="GO" id="GO:0046872">
    <property type="term" value="F:metal ion binding"/>
    <property type="evidence" value="ECO:0007669"/>
    <property type="project" value="UniProtKB-KW"/>
</dbReference>
<dbReference type="GO" id="GO:0036220">
    <property type="term" value="F:ITP diphosphatase activity"/>
    <property type="evidence" value="ECO:0007669"/>
    <property type="project" value="UniProtKB-EC"/>
</dbReference>
<keyword evidence="4" id="KW-0479">Metal-binding</keyword>
<evidence type="ECO:0000256" key="12">
    <source>
        <dbReference type="ARBA" id="ARBA00071289"/>
    </source>
</evidence>
<dbReference type="AlphaFoldDB" id="E6QU83"/>
<evidence type="ECO:0000256" key="10">
    <source>
        <dbReference type="ARBA" id="ARBA00052017"/>
    </source>
</evidence>
<evidence type="ECO:0000256" key="9">
    <source>
        <dbReference type="ARBA" id="ARBA00051875"/>
    </source>
</evidence>
<evidence type="ECO:0000256" key="8">
    <source>
        <dbReference type="ARBA" id="ARBA00023080"/>
    </source>
</evidence>
<dbReference type="EC" id="3.6.1.66" evidence="11"/>
<name>E6QU83_9ZZZZ</name>
<sequence>MNKTIVLASNNAGKLAEIQVLLAPLDYQLCTQSSLGVAEVAEPHPTFIENCLTKARHAARHTGLAALADDSGLCVPALHGAPGVHSARYAGENTPAQRDQRNNAHLINQLQGSAERAAYYYCVMVYLRHADDPQPIMTEGIWHGMILDAPRGTQGFGYDPLFWLPELGKTAAELDVTAKNQLSHRGQALRRMIIRLGEE</sequence>
<comment type="cofactor">
    <cofactor evidence="1">
        <name>Mg(2+)</name>
        <dbReference type="ChEBI" id="CHEBI:18420"/>
    </cofactor>
</comment>
<proteinExistence type="inferred from homology"/>
<evidence type="ECO:0000256" key="16">
    <source>
        <dbReference type="ARBA" id="ARBA00083635"/>
    </source>
</evidence>
<dbReference type="GO" id="GO:0000166">
    <property type="term" value="F:nucleotide binding"/>
    <property type="evidence" value="ECO:0007669"/>
    <property type="project" value="UniProtKB-KW"/>
</dbReference>
<dbReference type="InterPro" id="IPR020922">
    <property type="entry name" value="dITP/XTP_pyrophosphatase"/>
</dbReference>
<evidence type="ECO:0000256" key="1">
    <source>
        <dbReference type="ARBA" id="ARBA00001946"/>
    </source>
</evidence>
<dbReference type="InterPro" id="IPR029001">
    <property type="entry name" value="ITPase-like_fam"/>
</dbReference>
<gene>
    <name evidence="17" type="ORF">CARN7_1602</name>
</gene>
<dbReference type="GO" id="GO:0036222">
    <property type="term" value="F:XTP diphosphatase activity"/>
    <property type="evidence" value="ECO:0007669"/>
    <property type="project" value="RHEA"/>
</dbReference>
<dbReference type="CDD" id="cd00515">
    <property type="entry name" value="HAM1"/>
    <property type="match status" value="1"/>
</dbReference>
<comment type="similarity">
    <text evidence="2">Belongs to the HAM1 NTPase family.</text>
</comment>
<comment type="catalytic activity">
    <reaction evidence="10">
        <text>XTP + H2O = XMP + diphosphate + H(+)</text>
        <dbReference type="Rhea" id="RHEA:28610"/>
        <dbReference type="ChEBI" id="CHEBI:15377"/>
        <dbReference type="ChEBI" id="CHEBI:15378"/>
        <dbReference type="ChEBI" id="CHEBI:33019"/>
        <dbReference type="ChEBI" id="CHEBI:57464"/>
        <dbReference type="ChEBI" id="CHEBI:61314"/>
        <dbReference type="EC" id="3.6.1.66"/>
    </reaction>
</comment>
<organism evidence="17">
    <name type="scientific">mine drainage metagenome</name>
    <dbReference type="NCBI Taxonomy" id="410659"/>
    <lineage>
        <taxon>unclassified sequences</taxon>
        <taxon>metagenomes</taxon>
        <taxon>ecological metagenomes</taxon>
    </lineage>
</organism>